<dbReference type="EMBL" id="PKSG01000155">
    <property type="protein sequence ID" value="POR38265.1"/>
    <property type="molecule type" value="Genomic_DNA"/>
</dbReference>
<evidence type="ECO:0000256" key="1">
    <source>
        <dbReference type="ARBA" id="ARBA00001971"/>
    </source>
</evidence>
<keyword evidence="8" id="KW-0503">Monooxygenase</keyword>
<evidence type="ECO:0000313" key="11">
    <source>
        <dbReference type="Proteomes" id="UP000237481"/>
    </source>
</evidence>
<keyword evidence="4 7" id="KW-0479">Metal-binding</keyword>
<dbReference type="GO" id="GO:0020037">
    <property type="term" value="F:heme binding"/>
    <property type="evidence" value="ECO:0007669"/>
    <property type="project" value="InterPro"/>
</dbReference>
<protein>
    <recommendedName>
        <fullName evidence="12">Cytochrome P450</fullName>
    </recommendedName>
</protein>
<evidence type="ECO:0000313" key="10">
    <source>
        <dbReference type="EMBL" id="POR38265.1"/>
    </source>
</evidence>
<keyword evidence="9" id="KW-0472">Membrane</keyword>
<dbReference type="Pfam" id="PF00067">
    <property type="entry name" value="p450"/>
    <property type="match status" value="1"/>
</dbReference>
<dbReference type="PRINTS" id="PR00463">
    <property type="entry name" value="EP450I"/>
</dbReference>
<evidence type="ECO:0000256" key="2">
    <source>
        <dbReference type="ARBA" id="ARBA00010617"/>
    </source>
</evidence>
<evidence type="ECO:0008006" key="12">
    <source>
        <dbReference type="Google" id="ProtNLM"/>
    </source>
</evidence>
<keyword evidence="5 8" id="KW-0560">Oxidoreductase</keyword>
<proteinExistence type="inferred from homology"/>
<dbReference type="SUPFAM" id="SSF48264">
    <property type="entry name" value="Cytochrome P450"/>
    <property type="match status" value="1"/>
</dbReference>
<evidence type="ECO:0000256" key="8">
    <source>
        <dbReference type="RuleBase" id="RU000461"/>
    </source>
</evidence>
<dbReference type="GO" id="GO:0005506">
    <property type="term" value="F:iron ion binding"/>
    <property type="evidence" value="ECO:0007669"/>
    <property type="project" value="InterPro"/>
</dbReference>
<dbReference type="PROSITE" id="PS00086">
    <property type="entry name" value="CYTOCHROME_P450"/>
    <property type="match status" value="1"/>
</dbReference>
<dbReference type="PANTHER" id="PTHR24305:SF96">
    <property type="entry name" value="CYTOCHROME P450 MONOOXYGENASE STCB-RELATED"/>
    <property type="match status" value="1"/>
</dbReference>
<dbReference type="GO" id="GO:0004497">
    <property type="term" value="F:monooxygenase activity"/>
    <property type="evidence" value="ECO:0007669"/>
    <property type="project" value="UniProtKB-KW"/>
</dbReference>
<dbReference type="GO" id="GO:0016705">
    <property type="term" value="F:oxidoreductase activity, acting on paired donors, with incorporation or reduction of molecular oxygen"/>
    <property type="evidence" value="ECO:0007669"/>
    <property type="project" value="InterPro"/>
</dbReference>
<dbReference type="PRINTS" id="PR00385">
    <property type="entry name" value="P450"/>
</dbReference>
<gene>
    <name evidence="10" type="ORF">TPAR_01529</name>
</gene>
<comment type="cofactor">
    <cofactor evidence="1 7">
        <name>heme</name>
        <dbReference type="ChEBI" id="CHEBI:30413"/>
    </cofactor>
</comment>
<evidence type="ECO:0000256" key="7">
    <source>
        <dbReference type="PIRSR" id="PIRSR602401-1"/>
    </source>
</evidence>
<dbReference type="CDD" id="cd11059">
    <property type="entry name" value="CYP_fungal"/>
    <property type="match status" value="1"/>
</dbReference>
<keyword evidence="9" id="KW-0812">Transmembrane</keyword>
<evidence type="ECO:0000256" key="4">
    <source>
        <dbReference type="ARBA" id="ARBA00022723"/>
    </source>
</evidence>
<organism evidence="10 11">
    <name type="scientific">Tolypocladium paradoxum</name>
    <dbReference type="NCBI Taxonomy" id="94208"/>
    <lineage>
        <taxon>Eukaryota</taxon>
        <taxon>Fungi</taxon>
        <taxon>Dikarya</taxon>
        <taxon>Ascomycota</taxon>
        <taxon>Pezizomycotina</taxon>
        <taxon>Sordariomycetes</taxon>
        <taxon>Hypocreomycetidae</taxon>
        <taxon>Hypocreales</taxon>
        <taxon>Ophiocordycipitaceae</taxon>
        <taxon>Tolypocladium</taxon>
    </lineage>
</organism>
<dbReference type="InterPro" id="IPR001128">
    <property type="entry name" value="Cyt_P450"/>
</dbReference>
<dbReference type="AlphaFoldDB" id="A0A2S4L755"/>
<comment type="caution">
    <text evidence="10">The sequence shown here is derived from an EMBL/GenBank/DDBJ whole genome shotgun (WGS) entry which is preliminary data.</text>
</comment>
<keyword evidence="6 7" id="KW-0408">Iron</keyword>
<dbReference type="InterPro" id="IPR050121">
    <property type="entry name" value="Cytochrome_P450_monoxygenase"/>
</dbReference>
<dbReference type="InterPro" id="IPR036396">
    <property type="entry name" value="Cyt_P450_sf"/>
</dbReference>
<sequence>MGPNYSASIPLTLAIAVVLGYLLRTVYRVFRAPTSHIPGPWYSKWTRLILDFHFLSGSKCHYVHALHQLYGPVVRISPNEVDITDIDAVKTIYATKETFRKSQFYRRLAVPGRQALFNTVDIAFHRRHRRLLAGPMSESSLKSMIPKVEARVVLAISRIGEEIKIRGLADVFKWWLFMATDVIGELTFGDSFRMLELGHASSADPIVGAIRATFPSLVRFCNIVPLPVFRRAHEAGRNLSRYATESLERYRRLVAADSDLAQHTLFFQLFKADEDGKMPFNEIRDEAENYITAGSDTTSNTLTYLIWAVCRDSNTRMTLLNELRTLPPDFAEAQLRRLPFLNQVISETLRLYSAAPSGLPRLVPRGGVELAGYWFAENTEVCAQAFSMHRDPIIYPAPEQFLPSRWASPTTAMRDAFMPFGRGARVCIGRHLALIELRLAAARFFLTFPEARVSSLEGMCDSDMKPVIHLLLSPSGGRCLIEAK</sequence>
<comment type="similarity">
    <text evidence="2 8">Belongs to the cytochrome P450 family.</text>
</comment>
<evidence type="ECO:0000256" key="5">
    <source>
        <dbReference type="ARBA" id="ARBA00023002"/>
    </source>
</evidence>
<keyword evidence="3 7" id="KW-0349">Heme</keyword>
<feature type="transmembrane region" description="Helical" evidence="9">
    <location>
        <begin position="6"/>
        <end position="23"/>
    </location>
</feature>
<dbReference type="STRING" id="94208.A0A2S4L755"/>
<accession>A0A2S4L755</accession>
<dbReference type="InterPro" id="IPR017972">
    <property type="entry name" value="Cyt_P450_CS"/>
</dbReference>
<keyword evidence="9" id="KW-1133">Transmembrane helix</keyword>
<evidence type="ECO:0000256" key="3">
    <source>
        <dbReference type="ARBA" id="ARBA00022617"/>
    </source>
</evidence>
<dbReference type="OrthoDB" id="1470350at2759"/>
<keyword evidence="11" id="KW-1185">Reference proteome</keyword>
<feature type="binding site" description="axial binding residue" evidence="7">
    <location>
        <position position="427"/>
    </location>
    <ligand>
        <name>heme</name>
        <dbReference type="ChEBI" id="CHEBI:30413"/>
    </ligand>
    <ligandPart>
        <name>Fe</name>
        <dbReference type="ChEBI" id="CHEBI:18248"/>
    </ligandPart>
</feature>
<reference evidence="10 11" key="1">
    <citation type="submission" date="2018-01" db="EMBL/GenBank/DDBJ databases">
        <title>Harnessing the power of phylogenomics to disentangle the directionality and signatures of interkingdom host jumping in the parasitic fungal genus Tolypocladium.</title>
        <authorList>
            <person name="Quandt C.A."/>
            <person name="Patterson W."/>
            <person name="Spatafora J.W."/>
        </authorList>
    </citation>
    <scope>NUCLEOTIDE SEQUENCE [LARGE SCALE GENOMIC DNA]</scope>
    <source>
        <strain evidence="10 11">NRBC 100945</strain>
    </source>
</reference>
<name>A0A2S4L755_9HYPO</name>
<evidence type="ECO:0000256" key="6">
    <source>
        <dbReference type="ARBA" id="ARBA00023004"/>
    </source>
</evidence>
<dbReference type="Proteomes" id="UP000237481">
    <property type="component" value="Unassembled WGS sequence"/>
</dbReference>
<dbReference type="PANTHER" id="PTHR24305">
    <property type="entry name" value="CYTOCHROME P450"/>
    <property type="match status" value="1"/>
</dbReference>
<dbReference type="InterPro" id="IPR002401">
    <property type="entry name" value="Cyt_P450_E_grp-I"/>
</dbReference>
<dbReference type="Gene3D" id="1.10.630.10">
    <property type="entry name" value="Cytochrome P450"/>
    <property type="match status" value="1"/>
</dbReference>
<evidence type="ECO:0000256" key="9">
    <source>
        <dbReference type="SAM" id="Phobius"/>
    </source>
</evidence>